<dbReference type="SMART" id="SM00028">
    <property type="entry name" value="TPR"/>
    <property type="match status" value="2"/>
</dbReference>
<keyword evidence="4" id="KW-1185">Reference proteome</keyword>
<dbReference type="InterPro" id="IPR011990">
    <property type="entry name" value="TPR-like_helical_dom_sf"/>
</dbReference>
<reference evidence="3 4" key="1">
    <citation type="submission" date="2020-06" db="EMBL/GenBank/DDBJ databases">
        <title>Genome sequence of Rhizobium sp strain ADMK78.</title>
        <authorList>
            <person name="Rahi P."/>
        </authorList>
    </citation>
    <scope>NUCLEOTIDE SEQUENCE [LARGE SCALE GENOMIC DNA]</scope>
    <source>
        <strain evidence="3 4">ADMK78</strain>
    </source>
</reference>
<name>A0ABX6QI83_9HYPH</name>
<dbReference type="Pfam" id="PF14559">
    <property type="entry name" value="TPR_19"/>
    <property type="match status" value="1"/>
</dbReference>
<sequence>MASCPLGQISDPSSSRCIDDPSAVTDEGRLKQARVFIDDERFAEALALLDQITAKNNARYFNYRGFATRKLGRPEEAVTYYKRALLLSPYYVEARAYLGEAYLMLQRPALAREELRTIAQICGVDCEAYQELAEAIRIAGY</sequence>
<evidence type="ECO:0000313" key="4">
    <source>
        <dbReference type="Proteomes" id="UP000308530"/>
    </source>
</evidence>
<feature type="repeat" description="TPR" evidence="1">
    <location>
        <begin position="58"/>
        <end position="91"/>
    </location>
</feature>
<accession>A0ABX6QI83</accession>
<evidence type="ECO:0000256" key="2">
    <source>
        <dbReference type="SAM" id="MobiDB-lite"/>
    </source>
</evidence>
<proteinExistence type="predicted"/>
<protein>
    <submittedName>
        <fullName evidence="3">Tetratricopeptide repeat protein</fullName>
    </submittedName>
</protein>
<organism evidence="3 4">
    <name type="scientific">Peteryoungia desertarenae</name>
    <dbReference type="NCBI Taxonomy" id="1813451"/>
    <lineage>
        <taxon>Bacteria</taxon>
        <taxon>Pseudomonadati</taxon>
        <taxon>Pseudomonadota</taxon>
        <taxon>Alphaproteobacteria</taxon>
        <taxon>Hyphomicrobiales</taxon>
        <taxon>Rhizobiaceae</taxon>
        <taxon>Peteryoungia</taxon>
    </lineage>
</organism>
<evidence type="ECO:0000313" key="3">
    <source>
        <dbReference type="EMBL" id="QLF68286.1"/>
    </source>
</evidence>
<feature type="region of interest" description="Disordered" evidence="2">
    <location>
        <begin position="1"/>
        <end position="21"/>
    </location>
</feature>
<dbReference type="SUPFAM" id="SSF48452">
    <property type="entry name" value="TPR-like"/>
    <property type="match status" value="1"/>
</dbReference>
<keyword evidence="1" id="KW-0802">TPR repeat</keyword>
<dbReference type="PROSITE" id="PS50005">
    <property type="entry name" value="TPR"/>
    <property type="match status" value="1"/>
</dbReference>
<dbReference type="InterPro" id="IPR019734">
    <property type="entry name" value="TPR_rpt"/>
</dbReference>
<evidence type="ECO:0000256" key="1">
    <source>
        <dbReference type="PROSITE-ProRule" id="PRU00339"/>
    </source>
</evidence>
<dbReference type="Proteomes" id="UP000308530">
    <property type="component" value="Chromosome"/>
</dbReference>
<dbReference type="RefSeq" id="WP_171033784.1">
    <property type="nucleotide sequence ID" value="NZ_CP058350.1"/>
</dbReference>
<dbReference type="EMBL" id="CP058350">
    <property type="protein sequence ID" value="QLF68286.1"/>
    <property type="molecule type" value="Genomic_DNA"/>
</dbReference>
<gene>
    <name evidence="3" type="ORF">FE840_001230</name>
</gene>
<dbReference type="Gene3D" id="1.25.40.10">
    <property type="entry name" value="Tetratricopeptide repeat domain"/>
    <property type="match status" value="1"/>
</dbReference>